<evidence type="ECO:0000259" key="3">
    <source>
        <dbReference type="Pfam" id="PF00294"/>
    </source>
</evidence>
<dbReference type="GO" id="GO:0016301">
    <property type="term" value="F:kinase activity"/>
    <property type="evidence" value="ECO:0007669"/>
    <property type="project" value="UniProtKB-KW"/>
</dbReference>
<name>A0ABD1LIM4_9FABA</name>
<evidence type="ECO:0000256" key="1">
    <source>
        <dbReference type="ARBA" id="ARBA00022679"/>
    </source>
</evidence>
<dbReference type="PANTHER" id="PTHR42774">
    <property type="entry name" value="PHOSPHOTRANSFERASE SYSTEM TRANSPORT PROTEIN"/>
    <property type="match status" value="1"/>
</dbReference>
<dbReference type="InterPro" id="IPR002139">
    <property type="entry name" value="Ribo/fructo_kinase"/>
</dbReference>
<dbReference type="InterPro" id="IPR052562">
    <property type="entry name" value="Ketohexokinase-related"/>
</dbReference>
<dbReference type="Pfam" id="PF00294">
    <property type="entry name" value="PfkB"/>
    <property type="match status" value="1"/>
</dbReference>
<comment type="caution">
    <text evidence="4">The sequence shown here is derived from an EMBL/GenBank/DDBJ whole genome shotgun (WGS) entry which is preliminary data.</text>
</comment>
<organism evidence="4 5">
    <name type="scientific">Flemingia macrophylla</name>
    <dbReference type="NCBI Taxonomy" id="520843"/>
    <lineage>
        <taxon>Eukaryota</taxon>
        <taxon>Viridiplantae</taxon>
        <taxon>Streptophyta</taxon>
        <taxon>Embryophyta</taxon>
        <taxon>Tracheophyta</taxon>
        <taxon>Spermatophyta</taxon>
        <taxon>Magnoliopsida</taxon>
        <taxon>eudicotyledons</taxon>
        <taxon>Gunneridae</taxon>
        <taxon>Pentapetalae</taxon>
        <taxon>rosids</taxon>
        <taxon>fabids</taxon>
        <taxon>Fabales</taxon>
        <taxon>Fabaceae</taxon>
        <taxon>Papilionoideae</taxon>
        <taxon>50 kb inversion clade</taxon>
        <taxon>NPAAA clade</taxon>
        <taxon>indigoferoid/millettioid clade</taxon>
        <taxon>Phaseoleae</taxon>
        <taxon>Flemingia</taxon>
    </lineage>
</organism>
<reference evidence="4 5" key="1">
    <citation type="submission" date="2024-08" db="EMBL/GenBank/DDBJ databases">
        <title>Insights into the chromosomal genome structure of Flemingia macrophylla.</title>
        <authorList>
            <person name="Ding Y."/>
            <person name="Zhao Y."/>
            <person name="Bi W."/>
            <person name="Wu M."/>
            <person name="Zhao G."/>
            <person name="Gong Y."/>
            <person name="Li W."/>
            <person name="Zhang P."/>
        </authorList>
    </citation>
    <scope>NUCLEOTIDE SEQUENCE [LARGE SCALE GENOMIC DNA]</scope>
    <source>
        <strain evidence="4">DYQJB</strain>
        <tissue evidence="4">Leaf</tissue>
    </source>
</reference>
<dbReference type="PRINTS" id="PR00990">
    <property type="entry name" value="RIBOKINASE"/>
</dbReference>
<evidence type="ECO:0000313" key="5">
    <source>
        <dbReference type="Proteomes" id="UP001603857"/>
    </source>
</evidence>
<dbReference type="SUPFAM" id="SSF53613">
    <property type="entry name" value="Ribokinase-like"/>
    <property type="match status" value="1"/>
</dbReference>
<feature type="domain" description="Carbohydrate kinase PfkB" evidence="3">
    <location>
        <begin position="18"/>
        <end position="197"/>
    </location>
</feature>
<dbReference type="Gene3D" id="3.40.1190.20">
    <property type="match status" value="1"/>
</dbReference>
<dbReference type="PANTHER" id="PTHR42774:SF7">
    <property type="entry name" value="PFKB FAMILY CARBOHYDRATE KINASE"/>
    <property type="match status" value="1"/>
</dbReference>
<gene>
    <name evidence="4" type="ORF">Fmac_027761</name>
</gene>
<dbReference type="EMBL" id="JBGMDY010000009">
    <property type="protein sequence ID" value="KAL2323382.1"/>
    <property type="molecule type" value="Genomic_DNA"/>
</dbReference>
<evidence type="ECO:0000313" key="4">
    <source>
        <dbReference type="EMBL" id="KAL2323382.1"/>
    </source>
</evidence>
<protein>
    <recommendedName>
        <fullName evidence="3">Carbohydrate kinase PfkB domain-containing protein</fullName>
    </recommendedName>
</protein>
<dbReference type="InterPro" id="IPR011611">
    <property type="entry name" value="PfkB_dom"/>
</dbReference>
<keyword evidence="5" id="KW-1185">Reference proteome</keyword>
<dbReference type="InterPro" id="IPR029056">
    <property type="entry name" value="Ribokinase-like"/>
</dbReference>
<keyword evidence="2" id="KW-0418">Kinase</keyword>
<evidence type="ECO:0000256" key="2">
    <source>
        <dbReference type="ARBA" id="ARBA00022777"/>
    </source>
</evidence>
<proteinExistence type="predicted"/>
<accession>A0ABD1LIM4</accession>
<sequence>MSSDSVLPLPENPIIVGFGGVGVDFLAAVPSFPKPDAKIRTTEFKIQGGGNTGNAMTCAVRLGLKPRIISKVSNDAAGKALLEELHAEGVDTSFFVVSQEGTSPFSYIIVDSQTKTRTCIFTAGYPPMVPDDLPQANLLSALDGARVVYFDARMPDSALVIAQEAFRQNISILIDAERPREGLNDLLKLADYVVCSEKFPQASLDRGIIYFKGTSFNYSKIAKT</sequence>
<dbReference type="Proteomes" id="UP001603857">
    <property type="component" value="Unassembled WGS sequence"/>
</dbReference>
<keyword evidence="1" id="KW-0808">Transferase</keyword>
<dbReference type="AlphaFoldDB" id="A0ABD1LIM4"/>